<organism evidence="2 3">
    <name type="scientific">Operophtera brumata</name>
    <name type="common">Winter moth</name>
    <name type="synonym">Phalaena brumata</name>
    <dbReference type="NCBI Taxonomy" id="104452"/>
    <lineage>
        <taxon>Eukaryota</taxon>
        <taxon>Metazoa</taxon>
        <taxon>Ecdysozoa</taxon>
        <taxon>Arthropoda</taxon>
        <taxon>Hexapoda</taxon>
        <taxon>Insecta</taxon>
        <taxon>Pterygota</taxon>
        <taxon>Neoptera</taxon>
        <taxon>Endopterygota</taxon>
        <taxon>Lepidoptera</taxon>
        <taxon>Glossata</taxon>
        <taxon>Ditrysia</taxon>
        <taxon>Geometroidea</taxon>
        <taxon>Geometridae</taxon>
        <taxon>Larentiinae</taxon>
        <taxon>Operophtera</taxon>
    </lineage>
</organism>
<dbReference type="PANTHER" id="PTHR35826">
    <property type="entry name" value="PROTEIN ATP6V1FNB-LIKE"/>
    <property type="match status" value="1"/>
</dbReference>
<dbReference type="AlphaFoldDB" id="A0A0L7LUL3"/>
<evidence type="ECO:0000259" key="1">
    <source>
        <dbReference type="Pfam" id="PF22589"/>
    </source>
</evidence>
<proteinExistence type="predicted"/>
<dbReference type="EMBL" id="JTDY01000094">
    <property type="protein sequence ID" value="KOB78906.1"/>
    <property type="molecule type" value="Genomic_DNA"/>
</dbReference>
<evidence type="ECO:0000313" key="2">
    <source>
        <dbReference type="EMBL" id="KOB78906.1"/>
    </source>
</evidence>
<dbReference type="Pfam" id="PF22589">
    <property type="entry name" value="SPMIP1"/>
    <property type="match status" value="1"/>
</dbReference>
<dbReference type="InterPro" id="IPR054323">
    <property type="entry name" value="SPMIP1_C"/>
</dbReference>
<feature type="domain" description="Sperm microtubule inner protein 1 C-terminal" evidence="1">
    <location>
        <begin position="79"/>
        <end position="178"/>
    </location>
</feature>
<keyword evidence="3" id="KW-1185">Reference proteome</keyword>
<comment type="caution">
    <text evidence="2">The sequence shown here is derived from an EMBL/GenBank/DDBJ whole genome shotgun (WGS) entry which is preliminary data.</text>
</comment>
<dbReference type="Proteomes" id="UP000037510">
    <property type="component" value="Unassembled WGS sequence"/>
</dbReference>
<reference evidence="2 3" key="1">
    <citation type="journal article" date="2015" name="Genome Biol. Evol.">
        <title>The genome of winter moth (Operophtera brumata) provides a genomic perspective on sexual dimorphism and phenology.</title>
        <authorList>
            <person name="Derks M.F."/>
            <person name="Smit S."/>
            <person name="Salis L."/>
            <person name="Schijlen E."/>
            <person name="Bossers A."/>
            <person name="Mateman C."/>
            <person name="Pijl A.S."/>
            <person name="de Ridder D."/>
            <person name="Groenen M.A."/>
            <person name="Visser M.E."/>
            <person name="Megens H.J."/>
        </authorList>
    </citation>
    <scope>NUCLEOTIDE SEQUENCE [LARGE SCALE GENOMIC DNA]</scope>
    <source>
        <strain evidence="2">WM2013NL</strain>
        <tissue evidence="2">Head and thorax</tissue>
    </source>
</reference>
<name>A0A0L7LUL3_OPEBR</name>
<evidence type="ECO:0000313" key="3">
    <source>
        <dbReference type="Proteomes" id="UP000037510"/>
    </source>
</evidence>
<gene>
    <name evidence="2" type="ORF">OBRU01_01490</name>
</gene>
<dbReference type="PANTHER" id="PTHR35826:SF1">
    <property type="entry name" value="PROTEIN ATP6V1FNB-LIKE"/>
    <property type="match status" value="1"/>
</dbReference>
<accession>A0A0L7LUL3</accession>
<protein>
    <recommendedName>
        <fullName evidence="1">Sperm microtubule inner protein 1 C-terminal domain-containing protein</fullName>
    </recommendedName>
</protein>
<sequence length="193" mass="22186">MTLADKNNPAVLAFLLKNYEKESRLRMKWINDHQEQIRKAATFSGEVKNYTPDEVNKSLMVAGMATTPRDHVVAARHRFQAPVKDFMQAQVGTTKPLEPTMFPVKNEAKVLLSESSKDYLKARNKLGPEDKFNFIESGNWKYGWKLGDSELKMRGPVHGRECHMKHMMENRVGPQPDPDYYVSPDNYSMFCDS</sequence>